<protein>
    <submittedName>
        <fullName evidence="1">Uncharacterized protein</fullName>
    </submittedName>
</protein>
<accession>A0A2N0AJA0</accession>
<gene>
    <name evidence="1" type="ORF">CH364_09960</name>
</gene>
<dbReference type="AlphaFoldDB" id="A0A2N0AJA0"/>
<dbReference type="OrthoDB" id="341182at2"/>
<dbReference type="RefSeq" id="WP_100743758.1">
    <property type="nucleotide sequence ID" value="NZ_NPDW01000002.1"/>
</dbReference>
<dbReference type="Proteomes" id="UP000232145">
    <property type="component" value="Unassembled WGS sequence"/>
</dbReference>
<organism evidence="1 2">
    <name type="scientific">Leptospira harrisiae</name>
    <dbReference type="NCBI Taxonomy" id="2023189"/>
    <lineage>
        <taxon>Bacteria</taxon>
        <taxon>Pseudomonadati</taxon>
        <taxon>Spirochaetota</taxon>
        <taxon>Spirochaetia</taxon>
        <taxon>Leptospirales</taxon>
        <taxon>Leptospiraceae</taxon>
        <taxon>Leptospira</taxon>
    </lineage>
</organism>
<dbReference type="EMBL" id="NPDX01000002">
    <property type="protein sequence ID" value="PJZ84347.1"/>
    <property type="molecule type" value="Genomic_DNA"/>
</dbReference>
<evidence type="ECO:0000313" key="1">
    <source>
        <dbReference type="EMBL" id="PJZ84347.1"/>
    </source>
</evidence>
<name>A0A2N0AJA0_9LEPT</name>
<evidence type="ECO:0000313" key="2">
    <source>
        <dbReference type="Proteomes" id="UP000232145"/>
    </source>
</evidence>
<proteinExistence type="predicted"/>
<reference evidence="1 2" key="1">
    <citation type="submission" date="2017-07" db="EMBL/GenBank/DDBJ databases">
        <title>Leptospira spp. isolated from tropical soils.</title>
        <authorList>
            <person name="Thibeaux R."/>
            <person name="Iraola G."/>
            <person name="Ferres I."/>
            <person name="Bierque E."/>
            <person name="Girault D."/>
            <person name="Soupe-Gilbert M.-E."/>
            <person name="Picardeau M."/>
            <person name="Goarant C."/>
        </authorList>
    </citation>
    <scope>NUCLEOTIDE SEQUENCE [LARGE SCALE GENOMIC DNA]</scope>
    <source>
        <strain evidence="1 2">FH2-B-A1</strain>
    </source>
</reference>
<comment type="caution">
    <text evidence="1">The sequence shown here is derived from an EMBL/GenBank/DDBJ whole genome shotgun (WGS) entry which is preliminary data.</text>
</comment>
<keyword evidence="2" id="KW-1185">Reference proteome</keyword>
<sequence length="189" mass="21940">MRNLLLIFSLLSFSFCSQEDWREQMEAKNQKVILQVEQDHKQFDSYRLNPKDWSVSSKTKELAIENFLKEISKTKKAEAFYVSWEEKLTVIFPNTKGSGTLLDTTPLDEYRKVLESREEFAITELSNLLAEKTFTIESIDWEKPRLFGNLKGYKPKNLKLKIMGKSVSIPQIKMVFQTNSGYKVGVLSP</sequence>